<keyword evidence="2" id="KW-0648">Protein biosynthesis</keyword>
<dbReference type="GO" id="GO:0003743">
    <property type="term" value="F:translation initiation factor activity"/>
    <property type="evidence" value="ECO:0007669"/>
    <property type="project" value="UniProtKB-KW"/>
</dbReference>
<evidence type="ECO:0000313" key="2">
    <source>
        <dbReference type="EMBL" id="CAA9240771.1"/>
    </source>
</evidence>
<name>A0A6J4I5F7_9PROT</name>
<gene>
    <name evidence="2" type="ORF">AVDCRST_MAG08-1611</name>
</gene>
<feature type="region of interest" description="Disordered" evidence="1">
    <location>
        <begin position="1"/>
        <end position="174"/>
    </location>
</feature>
<dbReference type="EMBL" id="CADCTG010000139">
    <property type="protein sequence ID" value="CAA9240771.1"/>
    <property type="molecule type" value="Genomic_DNA"/>
</dbReference>
<sequence>ARPVAVARRAARQRGHPRAAGAPHRPGRRDDRRDVGARRADARLRSRPRPARDQPQCRAARLQDPGLRQVQVRAAEESQRGPQKAEDRRDQGSQGPPQHRRPRLRREDARHEILHRRGRQGEGDAAVPGPRDGPPGPRHQGAGTHPPGARRHDQDRADASPREPADDHGAGAEV</sequence>
<feature type="non-terminal residue" evidence="2">
    <location>
        <position position="174"/>
    </location>
</feature>
<feature type="non-terminal residue" evidence="2">
    <location>
        <position position="1"/>
    </location>
</feature>
<keyword evidence="2" id="KW-0396">Initiation factor</keyword>
<feature type="compositionally biased region" description="Basic and acidic residues" evidence="1">
    <location>
        <begin position="74"/>
        <end position="91"/>
    </location>
</feature>
<evidence type="ECO:0000256" key="1">
    <source>
        <dbReference type="SAM" id="MobiDB-lite"/>
    </source>
</evidence>
<proteinExistence type="predicted"/>
<reference evidence="2" key="1">
    <citation type="submission" date="2020-02" db="EMBL/GenBank/DDBJ databases">
        <authorList>
            <person name="Meier V. D."/>
        </authorList>
    </citation>
    <scope>NUCLEOTIDE SEQUENCE</scope>
    <source>
        <strain evidence="2">AVDCRST_MAG08</strain>
    </source>
</reference>
<organism evidence="2">
    <name type="scientific">uncultured Acetobacteraceae bacterium</name>
    <dbReference type="NCBI Taxonomy" id="169975"/>
    <lineage>
        <taxon>Bacteria</taxon>
        <taxon>Pseudomonadati</taxon>
        <taxon>Pseudomonadota</taxon>
        <taxon>Alphaproteobacteria</taxon>
        <taxon>Acetobacterales</taxon>
        <taxon>Acetobacteraceae</taxon>
        <taxon>environmental samples</taxon>
    </lineage>
</organism>
<feature type="compositionally biased region" description="Basic and acidic residues" evidence="1">
    <location>
        <begin position="150"/>
        <end position="174"/>
    </location>
</feature>
<dbReference type="AlphaFoldDB" id="A0A6J4I5F7"/>
<protein>
    <submittedName>
        <fullName evidence="2">Translation initiation factor 3</fullName>
    </submittedName>
</protein>
<accession>A0A6J4I5F7</accession>
<feature type="compositionally biased region" description="Basic and acidic residues" evidence="1">
    <location>
        <begin position="28"/>
        <end position="44"/>
    </location>
</feature>